<dbReference type="InterPro" id="IPR029063">
    <property type="entry name" value="SAM-dependent_MTases_sf"/>
</dbReference>
<reference evidence="2 3" key="1">
    <citation type="submission" date="2024-03" db="EMBL/GenBank/DDBJ databases">
        <title>High-quality draft genome sequencing of Tistrella sp. BH-R2-4.</title>
        <authorList>
            <person name="Dong C."/>
        </authorList>
    </citation>
    <scope>NUCLEOTIDE SEQUENCE [LARGE SCALE GENOMIC DNA]</scope>
    <source>
        <strain evidence="2 3">BH-R2-4</strain>
    </source>
</reference>
<sequence>MSGRATDRHGTDGRGTDGRDRRIRPMGPAVIHDAHGYPALRPDLDLLAGMVEPHARVLDIGCGDGVLLHYLDRVKGCDARGIELSQQGVQECVARGLSVIQGDVDHDLDHFPDDAFDVVVLSQTLQATRRPDLVIRNLVRIGRRAIVSFPNFAYWRCRAYLLLRGRMPRTEGLPYAWYDTPNIHLCTITDFVRLCAASDVRIETALALDSHGRVVRRDAPGAYANLMGEIGMFVLGARRAPDAGSDQI</sequence>
<dbReference type="Proteomes" id="UP001413721">
    <property type="component" value="Unassembled WGS sequence"/>
</dbReference>
<evidence type="ECO:0000313" key="3">
    <source>
        <dbReference type="Proteomes" id="UP001413721"/>
    </source>
</evidence>
<evidence type="ECO:0000256" key="1">
    <source>
        <dbReference type="SAM" id="MobiDB-lite"/>
    </source>
</evidence>
<dbReference type="NCBIfam" id="TIGR02081">
    <property type="entry name" value="metW"/>
    <property type="match status" value="1"/>
</dbReference>
<keyword evidence="3" id="KW-1185">Reference proteome</keyword>
<organism evidence="2 3">
    <name type="scientific">Tistrella arctica</name>
    <dbReference type="NCBI Taxonomy" id="3133430"/>
    <lineage>
        <taxon>Bacteria</taxon>
        <taxon>Pseudomonadati</taxon>
        <taxon>Pseudomonadota</taxon>
        <taxon>Alphaproteobacteria</taxon>
        <taxon>Geminicoccales</taxon>
        <taxon>Geminicoccaceae</taxon>
        <taxon>Tistrella</taxon>
    </lineage>
</organism>
<proteinExistence type="predicted"/>
<dbReference type="Gene3D" id="3.40.50.150">
    <property type="entry name" value="Vaccinia Virus protein VP39"/>
    <property type="match status" value="1"/>
</dbReference>
<feature type="region of interest" description="Disordered" evidence="1">
    <location>
        <begin position="1"/>
        <end position="24"/>
    </location>
</feature>
<dbReference type="Pfam" id="PF07021">
    <property type="entry name" value="MetW"/>
    <property type="match status" value="1"/>
</dbReference>
<gene>
    <name evidence="2" type="primary">metW</name>
    <name evidence="2" type="ORF">WG926_13395</name>
</gene>
<protein>
    <submittedName>
        <fullName evidence="2">Methionine biosynthesis protein MetW</fullName>
    </submittedName>
</protein>
<name>A0ABU9YKF9_9PROT</name>
<dbReference type="EMBL" id="JBBKTW010000004">
    <property type="protein sequence ID" value="MEN2989304.1"/>
    <property type="molecule type" value="Genomic_DNA"/>
</dbReference>
<dbReference type="InterPro" id="IPR010743">
    <property type="entry name" value="Methionine_synth_MetW"/>
</dbReference>
<accession>A0ABU9YKF9</accession>
<evidence type="ECO:0000313" key="2">
    <source>
        <dbReference type="EMBL" id="MEN2989304.1"/>
    </source>
</evidence>
<feature type="compositionally biased region" description="Basic and acidic residues" evidence="1">
    <location>
        <begin position="1"/>
        <end position="20"/>
    </location>
</feature>
<comment type="caution">
    <text evidence="2">The sequence shown here is derived from an EMBL/GenBank/DDBJ whole genome shotgun (WGS) entry which is preliminary data.</text>
</comment>
<dbReference type="SUPFAM" id="SSF53335">
    <property type="entry name" value="S-adenosyl-L-methionine-dependent methyltransferases"/>
    <property type="match status" value="1"/>
</dbReference>
<dbReference type="CDD" id="cd02440">
    <property type="entry name" value="AdoMet_MTases"/>
    <property type="match status" value="1"/>
</dbReference>